<dbReference type="EMBL" id="LSRX01000310">
    <property type="protein sequence ID" value="OLQ00941.1"/>
    <property type="molecule type" value="Genomic_DNA"/>
</dbReference>
<reference evidence="2 3" key="1">
    <citation type="submission" date="2016-02" db="EMBL/GenBank/DDBJ databases">
        <title>Genome analysis of coral dinoflagellate symbionts highlights evolutionary adaptations to a symbiotic lifestyle.</title>
        <authorList>
            <person name="Aranda M."/>
            <person name="Li Y."/>
            <person name="Liew Y.J."/>
            <person name="Baumgarten S."/>
            <person name="Simakov O."/>
            <person name="Wilson M."/>
            <person name="Piel J."/>
            <person name="Ashoor H."/>
            <person name="Bougouffa S."/>
            <person name="Bajic V.B."/>
            <person name="Ryu T."/>
            <person name="Ravasi T."/>
            <person name="Bayer T."/>
            <person name="Micklem G."/>
            <person name="Kim H."/>
            <person name="Bhak J."/>
            <person name="Lajeunesse T.C."/>
            <person name="Voolstra C.R."/>
        </authorList>
    </citation>
    <scope>NUCLEOTIDE SEQUENCE [LARGE SCALE GENOMIC DNA]</scope>
    <source>
        <strain evidence="2 3">CCMP2467</strain>
    </source>
</reference>
<dbReference type="OrthoDB" id="10572880at2759"/>
<dbReference type="AlphaFoldDB" id="A0A1Q9E0J0"/>
<proteinExistence type="predicted"/>
<evidence type="ECO:0000256" key="1">
    <source>
        <dbReference type="SAM" id="MobiDB-lite"/>
    </source>
</evidence>
<name>A0A1Q9E0J0_SYMMI</name>
<dbReference type="Proteomes" id="UP000186817">
    <property type="component" value="Unassembled WGS sequence"/>
</dbReference>
<gene>
    <name evidence="2" type="ORF">AK812_SmicGene16364</name>
</gene>
<comment type="caution">
    <text evidence="2">The sequence shown here is derived from an EMBL/GenBank/DDBJ whole genome shotgun (WGS) entry which is preliminary data.</text>
</comment>
<sequence>MDLVESPLEQSRGSRTSRGSLRRTATWTSSPQRPTTPHLSVPASPPRKLQRHPTEPALARRGRDAPSPSGGSRPPASPSQLPKVREE</sequence>
<evidence type="ECO:0000313" key="3">
    <source>
        <dbReference type="Proteomes" id="UP000186817"/>
    </source>
</evidence>
<feature type="compositionally biased region" description="Low complexity" evidence="1">
    <location>
        <begin position="11"/>
        <end position="24"/>
    </location>
</feature>
<keyword evidence="3" id="KW-1185">Reference proteome</keyword>
<accession>A0A1Q9E0J0</accession>
<evidence type="ECO:0000313" key="2">
    <source>
        <dbReference type="EMBL" id="OLQ00941.1"/>
    </source>
</evidence>
<feature type="region of interest" description="Disordered" evidence="1">
    <location>
        <begin position="1"/>
        <end position="87"/>
    </location>
</feature>
<feature type="compositionally biased region" description="Polar residues" evidence="1">
    <location>
        <begin position="25"/>
        <end position="38"/>
    </location>
</feature>
<protein>
    <submittedName>
        <fullName evidence="2">Uncharacterized protein</fullName>
    </submittedName>
</protein>
<feature type="compositionally biased region" description="Low complexity" evidence="1">
    <location>
        <begin position="65"/>
        <end position="74"/>
    </location>
</feature>
<organism evidence="2 3">
    <name type="scientific">Symbiodinium microadriaticum</name>
    <name type="common">Dinoflagellate</name>
    <name type="synonym">Zooxanthella microadriatica</name>
    <dbReference type="NCBI Taxonomy" id="2951"/>
    <lineage>
        <taxon>Eukaryota</taxon>
        <taxon>Sar</taxon>
        <taxon>Alveolata</taxon>
        <taxon>Dinophyceae</taxon>
        <taxon>Suessiales</taxon>
        <taxon>Symbiodiniaceae</taxon>
        <taxon>Symbiodinium</taxon>
    </lineage>
</organism>